<dbReference type="OrthoDB" id="21421at2"/>
<dbReference type="STRING" id="927083.DB32_003727"/>
<name>A0A0F6YI44_9BACT</name>
<protein>
    <recommendedName>
        <fullName evidence="3">SEC-C motif domain protein</fullName>
    </recommendedName>
</protein>
<dbReference type="EMBL" id="CP011125">
    <property type="protein sequence ID" value="AKF06578.1"/>
    <property type="molecule type" value="Genomic_DNA"/>
</dbReference>
<proteinExistence type="predicted"/>
<keyword evidence="2" id="KW-1185">Reference proteome</keyword>
<accession>A0A0F6YI44</accession>
<sequence length="471" mass="52056">MGHAAHFLRRLDRVSDAHVELALTLYRDADLLRAVLDAARIPEGASRVALSLEDPHDGPFVVVTREGRFVTCLGKGMRPGDLPVVSRERLDVGASRVQRMRDELAHLRWLRDNDGEGEAARVLVRMQQRGPRVGREDAAVLARVQPIIAGELQRIYLELARTAREAFGRVAMLRLDRLSDDEGELVLAYGDLVWGATHLSLFVDPGDLLEDDDPLTEAVQRGVFAQAQLQFMTGTLCHAMRALWTLKRNPRASLARLKRMSGPVGRAAPVFREMGLGIVACSSQKLRAEATKALTKPLRDAGGHVLEEQDLAHGMGGFVRELAIDRPEASDAALIENGRLFAARCWHRTRDVSDEQVAAVSEDVARIAYGAVPHTWLAQGNGEAIMHVAIAIPFLARASAEELFLPNEWADRMLPARSIAEVTTWLAPHLRECGVVRRTAKRAEPKIRRNELCRCGSGRKHKRCCALRAAA</sequence>
<dbReference type="KEGG" id="samy:DB32_003727"/>
<dbReference type="AlphaFoldDB" id="A0A0F6YI44"/>
<dbReference type="InterPro" id="IPR004027">
    <property type="entry name" value="SEC_C_motif"/>
</dbReference>
<dbReference type="RefSeq" id="WP_053233737.1">
    <property type="nucleotide sequence ID" value="NZ_CP011125.1"/>
</dbReference>
<organism evidence="1 2">
    <name type="scientific">Sandaracinus amylolyticus</name>
    <dbReference type="NCBI Taxonomy" id="927083"/>
    <lineage>
        <taxon>Bacteria</taxon>
        <taxon>Pseudomonadati</taxon>
        <taxon>Myxococcota</taxon>
        <taxon>Polyangia</taxon>
        <taxon>Polyangiales</taxon>
        <taxon>Sandaracinaceae</taxon>
        <taxon>Sandaracinus</taxon>
    </lineage>
</organism>
<dbReference type="SUPFAM" id="SSF103642">
    <property type="entry name" value="Sec-C motif"/>
    <property type="match status" value="1"/>
</dbReference>
<evidence type="ECO:0008006" key="3">
    <source>
        <dbReference type="Google" id="ProtNLM"/>
    </source>
</evidence>
<dbReference type="Proteomes" id="UP000034883">
    <property type="component" value="Chromosome"/>
</dbReference>
<dbReference type="Gene3D" id="3.10.450.50">
    <property type="match status" value="1"/>
</dbReference>
<dbReference type="Pfam" id="PF02810">
    <property type="entry name" value="SEC-C"/>
    <property type="match status" value="1"/>
</dbReference>
<gene>
    <name evidence="1" type="ORF">DB32_003727</name>
</gene>
<evidence type="ECO:0000313" key="1">
    <source>
        <dbReference type="EMBL" id="AKF06578.1"/>
    </source>
</evidence>
<reference evidence="1 2" key="1">
    <citation type="submission" date="2015-03" db="EMBL/GenBank/DDBJ databases">
        <title>Genome assembly of Sandaracinus amylolyticus DSM 53668.</title>
        <authorList>
            <person name="Sharma G."/>
            <person name="Subramanian S."/>
        </authorList>
    </citation>
    <scope>NUCLEOTIDE SEQUENCE [LARGE SCALE GENOMIC DNA]</scope>
    <source>
        <strain evidence="1 2">DSM 53668</strain>
    </source>
</reference>
<evidence type="ECO:0000313" key="2">
    <source>
        <dbReference type="Proteomes" id="UP000034883"/>
    </source>
</evidence>